<keyword evidence="3" id="KW-1185">Reference proteome</keyword>
<dbReference type="InterPro" id="IPR036761">
    <property type="entry name" value="TTHA0802/YceI-like_sf"/>
</dbReference>
<dbReference type="PANTHER" id="PTHR34406">
    <property type="entry name" value="PROTEIN YCEI"/>
    <property type="match status" value="1"/>
</dbReference>
<dbReference type="Proteomes" id="UP001597319">
    <property type="component" value="Unassembled WGS sequence"/>
</dbReference>
<dbReference type="Pfam" id="PF04264">
    <property type="entry name" value="YceI"/>
    <property type="match status" value="1"/>
</dbReference>
<evidence type="ECO:0000313" key="3">
    <source>
        <dbReference type="Proteomes" id="UP001597319"/>
    </source>
</evidence>
<dbReference type="Gene3D" id="2.40.128.110">
    <property type="entry name" value="Lipid/polyisoprenoid-binding, YceI-like"/>
    <property type="match status" value="1"/>
</dbReference>
<comment type="caution">
    <text evidence="2">The sequence shown here is derived from an EMBL/GenBank/DDBJ whole genome shotgun (WGS) entry which is preliminary data.</text>
</comment>
<evidence type="ECO:0000259" key="1">
    <source>
        <dbReference type="Pfam" id="PF04264"/>
    </source>
</evidence>
<dbReference type="PANTHER" id="PTHR34406:SF1">
    <property type="entry name" value="PROTEIN YCEI"/>
    <property type="match status" value="1"/>
</dbReference>
<organism evidence="2 3">
    <name type="scientific">Aquimarina rubra</name>
    <dbReference type="NCBI Taxonomy" id="1920033"/>
    <lineage>
        <taxon>Bacteria</taxon>
        <taxon>Pseudomonadati</taxon>
        <taxon>Bacteroidota</taxon>
        <taxon>Flavobacteriia</taxon>
        <taxon>Flavobacteriales</taxon>
        <taxon>Flavobacteriaceae</taxon>
        <taxon>Aquimarina</taxon>
    </lineage>
</organism>
<dbReference type="InterPro" id="IPR007372">
    <property type="entry name" value="Lipid/polyisoprenoid-bd_YceI"/>
</dbReference>
<dbReference type="EMBL" id="JBHULE010000008">
    <property type="protein sequence ID" value="MFD2562380.1"/>
    <property type="molecule type" value="Genomic_DNA"/>
</dbReference>
<proteinExistence type="predicted"/>
<gene>
    <name evidence="2" type="ORF">ACFSR1_06825</name>
</gene>
<sequence length="181" mass="20198">MKTINILLFSLLCSAVTFGQGKFLTKQGYTSFFSSSPVEDIKAENNQVLSIIDTSTGSIAISILMKSFMFEKSLMQEHFNENYVESDKYPKAIFKGKIVDFKNISGKEQEVSIVGDITIHGVTKKLETRGKINKTEGSITLTGDFPVKVADFEIEIPSVVVNNIAETIKVTFELDHKPYKK</sequence>
<protein>
    <submittedName>
        <fullName evidence="2">YceI family protein</fullName>
    </submittedName>
</protein>
<feature type="domain" description="Lipid/polyisoprenoid-binding YceI-like" evidence="1">
    <location>
        <begin position="53"/>
        <end position="174"/>
    </location>
</feature>
<dbReference type="RefSeq" id="WP_378290922.1">
    <property type="nucleotide sequence ID" value="NZ_JBHULE010000008.1"/>
</dbReference>
<reference evidence="3" key="1">
    <citation type="journal article" date="2019" name="Int. J. Syst. Evol. Microbiol.">
        <title>The Global Catalogue of Microorganisms (GCM) 10K type strain sequencing project: providing services to taxonomists for standard genome sequencing and annotation.</title>
        <authorList>
            <consortium name="The Broad Institute Genomics Platform"/>
            <consortium name="The Broad Institute Genome Sequencing Center for Infectious Disease"/>
            <person name="Wu L."/>
            <person name="Ma J."/>
        </authorList>
    </citation>
    <scope>NUCLEOTIDE SEQUENCE [LARGE SCALE GENOMIC DNA]</scope>
    <source>
        <strain evidence="3">KCTC 52274</strain>
    </source>
</reference>
<accession>A0ABW5LBV6</accession>
<name>A0ABW5LBV6_9FLAO</name>
<evidence type="ECO:0000313" key="2">
    <source>
        <dbReference type="EMBL" id="MFD2562380.1"/>
    </source>
</evidence>
<dbReference type="SUPFAM" id="SSF101874">
    <property type="entry name" value="YceI-like"/>
    <property type="match status" value="1"/>
</dbReference>